<keyword evidence="3" id="KW-1185">Reference proteome</keyword>
<dbReference type="EMBL" id="AOTZ01000004">
    <property type="protein sequence ID" value="EZP77244.1"/>
    <property type="molecule type" value="Genomic_DNA"/>
</dbReference>
<reference evidence="2 3" key="1">
    <citation type="journal article" date="2014" name="Appl. Microbiol. Biotechnol.">
        <title>Transformable facultative thermophile Geobacillus stearothermophilus NUB3621 as a host strain for metabolic engineering.</title>
        <authorList>
            <person name="Blanchard K."/>
            <person name="Robic S."/>
            <person name="Matsumura I."/>
        </authorList>
    </citation>
    <scope>NUCLEOTIDE SEQUENCE [LARGE SCALE GENOMIC DNA]</scope>
    <source>
        <strain evidence="2 3">NUB3621</strain>
    </source>
</reference>
<sequence>MRQKAAISEEANHYPFIYDHNSFWRAKGLTKAMLLKWIRCEVEEGKKAAFSAAQETWRDLKGCPGFLGQIGGWNVAKPQEACILAFWENLDSYQSFMSGKHDEIFERSRQKGTYHKIAVDMVEVKQPNEFNHMSITEVLQKSKMLYVVYSDRIKEKQTLSETIKQDKHILATFLSEHQLMVLCASMELSPSEWKNTSHIQVKLENAWTVV</sequence>
<dbReference type="InterPro" id="IPR032555">
    <property type="entry name" value="DUF4937"/>
</dbReference>
<evidence type="ECO:0000313" key="3">
    <source>
        <dbReference type="Proteomes" id="UP000023566"/>
    </source>
</evidence>
<organism evidence="2 3">
    <name type="scientific">Parageobacillus genomosp. 1</name>
    <dbReference type="NCBI Taxonomy" id="1295642"/>
    <lineage>
        <taxon>Bacteria</taxon>
        <taxon>Bacillati</taxon>
        <taxon>Bacillota</taxon>
        <taxon>Bacilli</taxon>
        <taxon>Bacillales</taxon>
        <taxon>Anoxybacillaceae</taxon>
        <taxon>Parageobacillus</taxon>
    </lineage>
</organism>
<dbReference type="InterPro" id="IPR011008">
    <property type="entry name" value="Dimeric_a/b-barrel"/>
</dbReference>
<protein>
    <recommendedName>
        <fullName evidence="1">DUF4937 domain-containing protein</fullName>
    </recommendedName>
</protein>
<accession>A0ABC9VFP2</accession>
<evidence type="ECO:0000259" key="1">
    <source>
        <dbReference type="Pfam" id="PF16291"/>
    </source>
</evidence>
<gene>
    <name evidence="2" type="ORF">H839_06364</name>
</gene>
<dbReference type="Pfam" id="PF16291">
    <property type="entry name" value="DUF4937"/>
    <property type="match status" value="1"/>
</dbReference>
<evidence type="ECO:0000313" key="2">
    <source>
        <dbReference type="EMBL" id="EZP77244.1"/>
    </source>
</evidence>
<dbReference type="Proteomes" id="UP000023566">
    <property type="component" value="Chromosome"/>
</dbReference>
<comment type="caution">
    <text evidence="2">The sequence shown here is derived from an EMBL/GenBank/DDBJ whole genome shotgun (WGS) entry which is preliminary data.</text>
</comment>
<proteinExistence type="predicted"/>
<feature type="domain" description="DUF4937" evidence="1">
    <location>
        <begin position="34"/>
        <end position="120"/>
    </location>
</feature>
<dbReference type="SUPFAM" id="SSF54909">
    <property type="entry name" value="Dimeric alpha+beta barrel"/>
    <property type="match status" value="1"/>
</dbReference>
<name>A0ABC9VFP2_9BACL</name>
<dbReference type="AlphaFoldDB" id="A0ABC9VFP2"/>
<dbReference type="RefSeq" id="WP_260676124.1">
    <property type="nucleotide sequence ID" value="NZ_CM002692.1"/>
</dbReference>